<evidence type="ECO:0000256" key="1">
    <source>
        <dbReference type="SAM" id="SignalP"/>
    </source>
</evidence>
<dbReference type="Pfam" id="PF01894">
    <property type="entry name" value="YjbQ"/>
    <property type="match status" value="1"/>
</dbReference>
<dbReference type="EMBL" id="GBRH01189994">
    <property type="protein sequence ID" value="JAE07902.1"/>
    <property type="molecule type" value="Transcribed_RNA"/>
</dbReference>
<feature type="signal peptide" evidence="1">
    <location>
        <begin position="1"/>
        <end position="20"/>
    </location>
</feature>
<protein>
    <submittedName>
        <fullName evidence="2">Uncharacterized protein</fullName>
    </submittedName>
</protein>
<sequence length="58" mass="6619">MAHLFLLVKWSCSTVQHTSASLTINENYDSDVQDDTETFLNRIVPEGPFAPWRHTIEG</sequence>
<dbReference type="PANTHER" id="PTHR30615:SF16">
    <property type="entry name" value="SECONDARY THIAMINE-PHOSPHATE SYNTHASE ENZYME"/>
    <property type="match status" value="1"/>
</dbReference>
<reference evidence="2" key="2">
    <citation type="journal article" date="2015" name="Data Brief">
        <title>Shoot transcriptome of the giant reed, Arundo donax.</title>
        <authorList>
            <person name="Barrero R.A."/>
            <person name="Guerrero F.D."/>
            <person name="Moolhuijzen P."/>
            <person name="Goolsby J.A."/>
            <person name="Tidwell J."/>
            <person name="Bellgard S.E."/>
            <person name="Bellgard M.I."/>
        </authorList>
    </citation>
    <scope>NUCLEOTIDE SEQUENCE</scope>
    <source>
        <tissue evidence="2">Shoot tissue taken approximately 20 cm above the soil surface</tissue>
    </source>
</reference>
<organism evidence="2">
    <name type="scientific">Arundo donax</name>
    <name type="common">Giant reed</name>
    <name type="synonym">Donax arundinaceus</name>
    <dbReference type="NCBI Taxonomy" id="35708"/>
    <lineage>
        <taxon>Eukaryota</taxon>
        <taxon>Viridiplantae</taxon>
        <taxon>Streptophyta</taxon>
        <taxon>Embryophyta</taxon>
        <taxon>Tracheophyta</taxon>
        <taxon>Spermatophyta</taxon>
        <taxon>Magnoliopsida</taxon>
        <taxon>Liliopsida</taxon>
        <taxon>Poales</taxon>
        <taxon>Poaceae</taxon>
        <taxon>PACMAD clade</taxon>
        <taxon>Arundinoideae</taxon>
        <taxon>Arundineae</taxon>
        <taxon>Arundo</taxon>
    </lineage>
</organism>
<dbReference type="AlphaFoldDB" id="A0A0A9F6B9"/>
<dbReference type="SUPFAM" id="SSF111038">
    <property type="entry name" value="YjbQ-like"/>
    <property type="match status" value="1"/>
</dbReference>
<keyword evidence="1" id="KW-0732">Signal</keyword>
<dbReference type="InterPro" id="IPR001602">
    <property type="entry name" value="UPF0047_YjbQ-like"/>
</dbReference>
<proteinExistence type="predicted"/>
<dbReference type="PANTHER" id="PTHR30615">
    <property type="entry name" value="UNCHARACTERIZED PROTEIN YJBQ-RELATED"/>
    <property type="match status" value="1"/>
</dbReference>
<feature type="chain" id="PRO_5002045674" evidence="1">
    <location>
        <begin position="21"/>
        <end position="58"/>
    </location>
</feature>
<dbReference type="InterPro" id="IPR035917">
    <property type="entry name" value="YjbQ-like_sf"/>
</dbReference>
<accession>A0A0A9F6B9</accession>
<name>A0A0A9F6B9_ARUDO</name>
<reference evidence="2" key="1">
    <citation type="submission" date="2014-09" db="EMBL/GenBank/DDBJ databases">
        <authorList>
            <person name="Magalhaes I.L.F."/>
            <person name="Oliveira U."/>
            <person name="Santos F.R."/>
            <person name="Vidigal T.H.D.A."/>
            <person name="Brescovit A.D."/>
            <person name="Santos A.J."/>
        </authorList>
    </citation>
    <scope>NUCLEOTIDE SEQUENCE</scope>
    <source>
        <tissue evidence="2">Shoot tissue taken approximately 20 cm above the soil surface</tissue>
    </source>
</reference>
<dbReference type="Gene3D" id="2.60.120.460">
    <property type="entry name" value="YjbQ-like"/>
    <property type="match status" value="1"/>
</dbReference>
<evidence type="ECO:0000313" key="2">
    <source>
        <dbReference type="EMBL" id="JAE07902.1"/>
    </source>
</evidence>